<sequence length="127" mass="13744">MTDARMSFTIRSASGGRSLRRRIGLYTRQGALALAFLGALVVPAASDCTCRDRQGNDRDLGEVICLQVGGRMYLARCEMNQNMTVWKEVADGCPSAAVAPLCPAGDQARPLVQTRTDLAERLVATRL</sequence>
<dbReference type="RefSeq" id="WP_149892732.1">
    <property type="nucleotide sequence ID" value="NZ_JBHUFA010000004.1"/>
</dbReference>
<accession>A0ABW4JW52</accession>
<keyword evidence="2" id="KW-1185">Reference proteome</keyword>
<proteinExistence type="predicted"/>
<dbReference type="EMBL" id="JBHUFA010000004">
    <property type="protein sequence ID" value="MFD1696387.1"/>
    <property type="molecule type" value="Genomic_DNA"/>
</dbReference>
<evidence type="ECO:0000313" key="2">
    <source>
        <dbReference type="Proteomes" id="UP001597327"/>
    </source>
</evidence>
<evidence type="ECO:0000313" key="1">
    <source>
        <dbReference type="EMBL" id="MFD1696387.1"/>
    </source>
</evidence>
<organism evidence="1 2">
    <name type="scientific">Roseibium aestuarii</name>
    <dbReference type="NCBI Taxonomy" id="2600299"/>
    <lineage>
        <taxon>Bacteria</taxon>
        <taxon>Pseudomonadati</taxon>
        <taxon>Pseudomonadota</taxon>
        <taxon>Alphaproteobacteria</taxon>
        <taxon>Hyphomicrobiales</taxon>
        <taxon>Stappiaceae</taxon>
        <taxon>Roseibium</taxon>
    </lineage>
</organism>
<comment type="caution">
    <text evidence="1">The sequence shown here is derived from an EMBL/GenBank/DDBJ whole genome shotgun (WGS) entry which is preliminary data.</text>
</comment>
<name>A0ABW4JW52_9HYPH</name>
<reference evidence="2" key="1">
    <citation type="journal article" date="2019" name="Int. J. Syst. Evol. Microbiol.">
        <title>The Global Catalogue of Microorganisms (GCM) 10K type strain sequencing project: providing services to taxonomists for standard genome sequencing and annotation.</title>
        <authorList>
            <consortium name="The Broad Institute Genomics Platform"/>
            <consortium name="The Broad Institute Genome Sequencing Center for Infectious Disease"/>
            <person name="Wu L."/>
            <person name="Ma J."/>
        </authorList>
    </citation>
    <scope>NUCLEOTIDE SEQUENCE [LARGE SCALE GENOMIC DNA]</scope>
    <source>
        <strain evidence="2">JCM 3369</strain>
    </source>
</reference>
<dbReference type="Proteomes" id="UP001597327">
    <property type="component" value="Unassembled WGS sequence"/>
</dbReference>
<protein>
    <submittedName>
        <fullName evidence="1">Uncharacterized protein</fullName>
    </submittedName>
</protein>
<gene>
    <name evidence="1" type="ORF">ACFSC7_12730</name>
</gene>